<dbReference type="Proteomes" id="UP001519654">
    <property type="component" value="Unassembled WGS sequence"/>
</dbReference>
<proteinExistence type="predicted"/>
<keyword evidence="2" id="KW-1185">Reference proteome</keyword>
<reference evidence="1 2" key="1">
    <citation type="submission" date="2021-06" db="EMBL/GenBank/DDBJ databases">
        <title>Actinoplanes lichenicola sp. nov., and Actinoplanes ovalisporus sp. nov., isolated from lichen in Thailand.</title>
        <authorList>
            <person name="Saeng-In P."/>
            <person name="Kanchanasin P."/>
            <person name="Yuki M."/>
            <person name="Kudo T."/>
            <person name="Ohkuma M."/>
            <person name="Phongsopitanun W."/>
            <person name="Tanasupawat S."/>
        </authorList>
    </citation>
    <scope>NUCLEOTIDE SEQUENCE [LARGE SCALE GENOMIC DNA]</scope>
    <source>
        <strain evidence="1 2">NBRC 110975</strain>
    </source>
</reference>
<comment type="caution">
    <text evidence="1">The sequence shown here is derived from an EMBL/GenBank/DDBJ whole genome shotgun (WGS) entry which is preliminary data.</text>
</comment>
<organism evidence="1 2">
    <name type="scientific">Paractinoplanes bogorensis</name>
    <dbReference type="NCBI Taxonomy" id="1610840"/>
    <lineage>
        <taxon>Bacteria</taxon>
        <taxon>Bacillati</taxon>
        <taxon>Actinomycetota</taxon>
        <taxon>Actinomycetes</taxon>
        <taxon>Micromonosporales</taxon>
        <taxon>Micromonosporaceae</taxon>
        <taxon>Paractinoplanes</taxon>
    </lineage>
</organism>
<accession>A0ABS5Z3Z4</accession>
<name>A0ABS5Z3Z4_9ACTN</name>
<sequence>MLSCMPFVRCARLAALSPATTKRADCTSRTSRHRPAISAVLATGLVLSIPAAARAEDGGARIRPADQPATAYMPVTPTRALLPVQVGPQKEVTFGVRGTNVAAVALDVAVARGRAGGGILAYPAGSRPPAVATNIHNPGQAVTQRLVVPIGRNGRITLRNQSSGSAHLAANLVGWYRVGAYQPVTPARVLETRGLKATTSLTFAVAGHAGVPRTAKTVLVNVSVNGVTSAGSLRLHGAGTVAPVSVIATHAAGQPGNATARVSLGTGGGLTVQNNARTSANVTVDVVGYLKS</sequence>
<protein>
    <submittedName>
        <fullName evidence="1">Uncharacterized protein</fullName>
    </submittedName>
</protein>
<dbReference type="RefSeq" id="WP_215795627.1">
    <property type="nucleotide sequence ID" value="NZ_JAHKKG010000019.1"/>
</dbReference>
<evidence type="ECO:0000313" key="2">
    <source>
        <dbReference type="Proteomes" id="UP001519654"/>
    </source>
</evidence>
<dbReference type="EMBL" id="JAHKKG010000019">
    <property type="protein sequence ID" value="MBU2670403.1"/>
    <property type="molecule type" value="Genomic_DNA"/>
</dbReference>
<evidence type="ECO:0000313" key="1">
    <source>
        <dbReference type="EMBL" id="MBU2670403.1"/>
    </source>
</evidence>
<gene>
    <name evidence="1" type="ORF">KOI35_43565</name>
</gene>